<dbReference type="AlphaFoldDB" id="H0E751"/>
<dbReference type="PATRIC" id="fig|1097667.3.peg.2633"/>
<keyword evidence="3" id="KW-1185">Reference proteome</keyword>
<protein>
    <recommendedName>
        <fullName evidence="4">Serine protease</fullName>
    </recommendedName>
</protein>
<dbReference type="SUPFAM" id="SSF50494">
    <property type="entry name" value="Trypsin-like serine proteases"/>
    <property type="match status" value="1"/>
</dbReference>
<feature type="signal peptide" evidence="1">
    <location>
        <begin position="1"/>
        <end position="24"/>
    </location>
</feature>
<proteinExistence type="predicted"/>
<name>H0E751_9ACTN</name>
<sequence length="305" mass="30903">MHRRLLVPALTVAALATVPTAAGAAWAPASSATIRPGVQTRTVGSGQCTSNFVFTSGSDVLIGQAAHCQSTGEATDTNGCDAKTLPVGTKVAIEGATKPGTIVYSSWVTMQANGEKDPNACAHNDLALVRIDPADAGRVNPSVPFWGGPNGLGADTKALDGVHSYGNSSLRAGLELLKPKTGISLGQGDGGWTHTVLTLTPGIPGDSGSAFLSEDGRALGTLSTLNLLPLPASNGVGDLRREVAYANAHGGPAGLQLALGTEPFSSTDAARAAREVVVRLGADLQEIASGRTVQRLLRTLGGLIG</sequence>
<accession>H0E751</accession>
<evidence type="ECO:0000313" key="3">
    <source>
        <dbReference type="Proteomes" id="UP000005143"/>
    </source>
</evidence>
<evidence type="ECO:0000256" key="1">
    <source>
        <dbReference type="SAM" id="SignalP"/>
    </source>
</evidence>
<dbReference type="Proteomes" id="UP000005143">
    <property type="component" value="Unassembled WGS sequence"/>
</dbReference>
<reference evidence="2 3" key="1">
    <citation type="journal article" date="2013" name="Biodegradation">
        <title>Quantitative proteomic analysis of ibuprofen-degrading Patulibacter sp. strain I11.</title>
        <authorList>
            <person name="Almeida B."/>
            <person name="Kjeldal H."/>
            <person name="Lolas I."/>
            <person name="Knudsen A.D."/>
            <person name="Carvalho G."/>
            <person name="Nielsen K.L."/>
            <person name="Barreto Crespo M.T."/>
            <person name="Stensballe A."/>
            <person name="Nielsen J.L."/>
        </authorList>
    </citation>
    <scope>NUCLEOTIDE SEQUENCE [LARGE SCALE GENOMIC DNA]</scope>
    <source>
        <strain evidence="2 3">I11</strain>
    </source>
</reference>
<dbReference type="RefSeq" id="WP_007575941.1">
    <property type="nucleotide sequence ID" value="NZ_AGUD01000217.1"/>
</dbReference>
<comment type="caution">
    <text evidence="2">The sequence shown here is derived from an EMBL/GenBank/DDBJ whole genome shotgun (WGS) entry which is preliminary data.</text>
</comment>
<gene>
    <name evidence="2" type="ORF">PAI11_26530</name>
</gene>
<feature type="chain" id="PRO_5003531812" description="Serine protease" evidence="1">
    <location>
        <begin position="25"/>
        <end position="305"/>
    </location>
</feature>
<dbReference type="InterPro" id="IPR009003">
    <property type="entry name" value="Peptidase_S1_PA"/>
</dbReference>
<evidence type="ECO:0008006" key="4">
    <source>
        <dbReference type="Google" id="ProtNLM"/>
    </source>
</evidence>
<keyword evidence="1" id="KW-0732">Signal</keyword>
<organism evidence="2 3">
    <name type="scientific">Patulibacter medicamentivorans</name>
    <dbReference type="NCBI Taxonomy" id="1097667"/>
    <lineage>
        <taxon>Bacteria</taxon>
        <taxon>Bacillati</taxon>
        <taxon>Actinomycetota</taxon>
        <taxon>Thermoleophilia</taxon>
        <taxon>Solirubrobacterales</taxon>
        <taxon>Patulibacteraceae</taxon>
        <taxon>Patulibacter</taxon>
    </lineage>
</organism>
<dbReference type="EMBL" id="AGUD01000217">
    <property type="protein sequence ID" value="EHN10496.1"/>
    <property type="molecule type" value="Genomic_DNA"/>
</dbReference>
<evidence type="ECO:0000313" key="2">
    <source>
        <dbReference type="EMBL" id="EHN10496.1"/>
    </source>
</evidence>